<keyword evidence="3" id="KW-1003">Cell membrane</keyword>
<evidence type="ECO:0000256" key="7">
    <source>
        <dbReference type="SAM" id="MobiDB-lite"/>
    </source>
</evidence>
<feature type="transmembrane region" description="Helical" evidence="8">
    <location>
        <begin position="238"/>
        <end position="264"/>
    </location>
</feature>
<evidence type="ECO:0000256" key="8">
    <source>
        <dbReference type="SAM" id="Phobius"/>
    </source>
</evidence>
<evidence type="ECO:0000259" key="10">
    <source>
        <dbReference type="Pfam" id="PF00924"/>
    </source>
</evidence>
<accession>A0ABU0IZQ8</accession>
<feature type="transmembrane region" description="Helical" evidence="8">
    <location>
        <begin position="528"/>
        <end position="554"/>
    </location>
</feature>
<evidence type="ECO:0000256" key="3">
    <source>
        <dbReference type="ARBA" id="ARBA00022475"/>
    </source>
</evidence>
<feature type="domain" description="DUF3772" evidence="11">
    <location>
        <begin position="125"/>
        <end position="185"/>
    </location>
</feature>
<evidence type="ECO:0000256" key="2">
    <source>
        <dbReference type="ARBA" id="ARBA00008017"/>
    </source>
</evidence>
<dbReference type="InterPro" id="IPR006685">
    <property type="entry name" value="MscS_channel_2nd"/>
</dbReference>
<dbReference type="PROSITE" id="PS01246">
    <property type="entry name" value="UPF0003"/>
    <property type="match status" value="1"/>
</dbReference>
<dbReference type="Pfam" id="PF00924">
    <property type="entry name" value="MS_channel_2nd"/>
    <property type="match status" value="1"/>
</dbReference>
<dbReference type="Pfam" id="PF21082">
    <property type="entry name" value="MS_channel_3rd"/>
    <property type="match status" value="1"/>
</dbReference>
<dbReference type="EMBL" id="JAUSVX010000001">
    <property type="protein sequence ID" value="MDQ0467498.1"/>
    <property type="molecule type" value="Genomic_DNA"/>
</dbReference>
<dbReference type="SUPFAM" id="SSF82861">
    <property type="entry name" value="Mechanosensitive channel protein MscS (YggB), transmembrane region"/>
    <property type="match status" value="1"/>
</dbReference>
<feature type="transmembrane region" description="Helical" evidence="8">
    <location>
        <begin position="600"/>
        <end position="628"/>
    </location>
</feature>
<feature type="domain" description="Mechanosensitive ion channel MscS" evidence="10">
    <location>
        <begin position="617"/>
        <end position="682"/>
    </location>
</feature>
<protein>
    <submittedName>
        <fullName evidence="13">Small-conductance mechanosensitive channel</fullName>
    </submittedName>
</protein>
<evidence type="ECO:0000256" key="9">
    <source>
        <dbReference type="SAM" id="SignalP"/>
    </source>
</evidence>
<keyword evidence="6 8" id="KW-0472">Membrane</keyword>
<dbReference type="PANTHER" id="PTHR30347:SF1">
    <property type="entry name" value="MECHANOSENSITIVE CHANNEL MSCK"/>
    <property type="match status" value="1"/>
</dbReference>
<dbReference type="Gene3D" id="3.30.70.100">
    <property type="match status" value="1"/>
</dbReference>
<evidence type="ECO:0000313" key="14">
    <source>
        <dbReference type="Proteomes" id="UP001242480"/>
    </source>
</evidence>
<organism evidence="13 14">
    <name type="scientific">Labrys wisconsinensis</name>
    <dbReference type="NCBI Taxonomy" id="425677"/>
    <lineage>
        <taxon>Bacteria</taxon>
        <taxon>Pseudomonadati</taxon>
        <taxon>Pseudomonadota</taxon>
        <taxon>Alphaproteobacteria</taxon>
        <taxon>Hyphomicrobiales</taxon>
        <taxon>Xanthobacteraceae</taxon>
        <taxon>Labrys</taxon>
    </lineage>
</organism>
<dbReference type="InterPro" id="IPR006686">
    <property type="entry name" value="MscS_channel_CS"/>
</dbReference>
<evidence type="ECO:0000259" key="11">
    <source>
        <dbReference type="Pfam" id="PF12607"/>
    </source>
</evidence>
<keyword evidence="9" id="KW-0732">Signal</keyword>
<feature type="region of interest" description="Disordered" evidence="7">
    <location>
        <begin position="84"/>
        <end position="105"/>
    </location>
</feature>
<sequence length="809" mass="85943">MFRSAKLCLAALLLAAGPAAAQQPDSTPREQLTGAKAAIDRVEAALAQPSLSQDALQQQRSNLEPARSALVALLASVIGPRDASKQRLEKLGPPPKPGEPPESAEVTAARDRENTLFGDLDGVAKEAQLQIVRIDQLNNTIVERLRTDFARQIFQRSASILDPFFWATVASDLPQAVANLTQALSQIWVSFRANAGPGPIGIAVLIVLAGALACRFLRGRAVRLRNRLAARQSASRRFTATLDALLDIVHAVLGWPMAALVPLVALKVAELVPEQLLVDFGVPIVMALLVPAVFDATAVGVMAVGRPNLRLLPLSDWAVDQIHRRMRWIAFIIGADILLPSLGKVTYAPVSLTVASTGLFSVLFCIVGAELLLRLRDAPTTTESGEPIPGAQESNKLDILRPLTWLVIAAAVAGLLSGYIALANFIVILMLAALFVAALAYILMTLVDAVLTDRLATDESLGRAIASALGVSPRNVAFAATLFSGVLRLLILIAAVTTFVVPLGSYSIDFASVMEHAFFGFQVGEITISISSILLAITLFSVVMIATTLVRGWIRNTLLPRTTLDASLQNSIATMIGYTGVILASAVGLFQIGLNLQNFAIVAGALSVGIGFGLQSIVSNFVSGLILLAERPIRVGDIIAVAGEEGFVRRISVRATEIETYDRATLIIPNSQLITGSVKNWVYGNTWSRVRVSIDVGYDADVDAVRAAMLSAAEDDPRILPTPPPRVFLSKLGSAALEFELFAVVTSVETLPAVKSDLHLRILKNFRAKGIRVAAQLPAAPAPVVVSLDEALGAVGAARLRAEAAEKPG</sequence>
<feature type="signal peptide" evidence="9">
    <location>
        <begin position="1"/>
        <end position="21"/>
    </location>
</feature>
<feature type="chain" id="PRO_5045803040" evidence="9">
    <location>
        <begin position="22"/>
        <end position="809"/>
    </location>
</feature>
<dbReference type="Gene3D" id="1.10.287.1260">
    <property type="match status" value="1"/>
</dbReference>
<keyword evidence="14" id="KW-1185">Reference proteome</keyword>
<evidence type="ECO:0000313" key="13">
    <source>
        <dbReference type="EMBL" id="MDQ0467498.1"/>
    </source>
</evidence>
<proteinExistence type="inferred from homology"/>
<dbReference type="InterPro" id="IPR011066">
    <property type="entry name" value="MscS_channel_C_sf"/>
</dbReference>
<comment type="subcellular location">
    <subcellularLocation>
        <location evidence="1">Cell membrane</location>
        <topology evidence="1">Multi-pass membrane protein</topology>
    </subcellularLocation>
</comment>
<feature type="transmembrane region" description="Helical" evidence="8">
    <location>
        <begin position="349"/>
        <end position="373"/>
    </location>
</feature>
<dbReference type="InterPro" id="IPR022249">
    <property type="entry name" value="DUF3772"/>
</dbReference>
<feature type="transmembrane region" description="Helical" evidence="8">
    <location>
        <begin position="575"/>
        <end position="594"/>
    </location>
</feature>
<keyword evidence="5 8" id="KW-1133">Transmembrane helix</keyword>
<feature type="transmembrane region" description="Helical" evidence="8">
    <location>
        <begin position="403"/>
        <end position="422"/>
    </location>
</feature>
<name>A0ABU0IZQ8_9HYPH</name>
<evidence type="ECO:0000256" key="5">
    <source>
        <dbReference type="ARBA" id="ARBA00022989"/>
    </source>
</evidence>
<feature type="transmembrane region" description="Helical" evidence="8">
    <location>
        <begin position="284"/>
        <end position="305"/>
    </location>
</feature>
<keyword evidence="4 8" id="KW-0812">Transmembrane</keyword>
<dbReference type="Gene3D" id="2.30.30.60">
    <property type="match status" value="1"/>
</dbReference>
<dbReference type="SUPFAM" id="SSF50182">
    <property type="entry name" value="Sm-like ribonucleoproteins"/>
    <property type="match status" value="1"/>
</dbReference>
<evidence type="ECO:0000256" key="1">
    <source>
        <dbReference type="ARBA" id="ARBA00004651"/>
    </source>
</evidence>
<evidence type="ECO:0000256" key="6">
    <source>
        <dbReference type="ARBA" id="ARBA00023136"/>
    </source>
</evidence>
<feature type="transmembrane region" description="Helical" evidence="8">
    <location>
        <begin position="428"/>
        <end position="451"/>
    </location>
</feature>
<feature type="domain" description="Mechanosensitive ion channel MscS C-terminal" evidence="12">
    <location>
        <begin position="690"/>
        <end position="772"/>
    </location>
</feature>
<dbReference type="InterPro" id="IPR010920">
    <property type="entry name" value="LSM_dom_sf"/>
</dbReference>
<evidence type="ECO:0000259" key="12">
    <source>
        <dbReference type="Pfam" id="PF21082"/>
    </source>
</evidence>
<dbReference type="RefSeq" id="WP_307267177.1">
    <property type="nucleotide sequence ID" value="NZ_JAUSVX010000001.1"/>
</dbReference>
<evidence type="ECO:0000256" key="4">
    <source>
        <dbReference type="ARBA" id="ARBA00022692"/>
    </source>
</evidence>
<feature type="transmembrane region" description="Helical" evidence="8">
    <location>
        <begin position="326"/>
        <end position="343"/>
    </location>
</feature>
<dbReference type="InterPro" id="IPR023408">
    <property type="entry name" value="MscS_beta-dom_sf"/>
</dbReference>
<feature type="transmembrane region" description="Helical" evidence="8">
    <location>
        <begin position="200"/>
        <end position="217"/>
    </location>
</feature>
<reference evidence="13 14" key="1">
    <citation type="submission" date="2023-07" db="EMBL/GenBank/DDBJ databases">
        <title>Genomic Encyclopedia of Type Strains, Phase IV (KMG-IV): sequencing the most valuable type-strain genomes for metagenomic binning, comparative biology and taxonomic classification.</title>
        <authorList>
            <person name="Goeker M."/>
        </authorList>
    </citation>
    <scope>NUCLEOTIDE SEQUENCE [LARGE SCALE GENOMIC DNA]</scope>
    <source>
        <strain evidence="13 14">DSM 19619</strain>
    </source>
</reference>
<comment type="similarity">
    <text evidence="2">Belongs to the MscS (TC 1.A.23) family.</text>
</comment>
<dbReference type="InterPro" id="IPR049278">
    <property type="entry name" value="MS_channel_C"/>
</dbReference>
<feature type="transmembrane region" description="Helical" evidence="8">
    <location>
        <begin position="489"/>
        <end position="508"/>
    </location>
</feature>
<dbReference type="PANTHER" id="PTHR30347">
    <property type="entry name" value="POTASSIUM CHANNEL RELATED"/>
    <property type="match status" value="1"/>
</dbReference>
<dbReference type="Pfam" id="PF12607">
    <property type="entry name" value="DUF3772"/>
    <property type="match status" value="1"/>
</dbReference>
<dbReference type="InterPro" id="IPR011014">
    <property type="entry name" value="MscS_channel_TM-2"/>
</dbReference>
<dbReference type="Proteomes" id="UP001242480">
    <property type="component" value="Unassembled WGS sequence"/>
</dbReference>
<dbReference type="InterPro" id="IPR052702">
    <property type="entry name" value="MscS-like_channel"/>
</dbReference>
<gene>
    <name evidence="13" type="ORF">QO011_000493</name>
</gene>
<comment type="caution">
    <text evidence="13">The sequence shown here is derived from an EMBL/GenBank/DDBJ whole genome shotgun (WGS) entry which is preliminary data.</text>
</comment>
<dbReference type="SUPFAM" id="SSF82689">
    <property type="entry name" value="Mechanosensitive channel protein MscS (YggB), C-terminal domain"/>
    <property type="match status" value="1"/>
</dbReference>